<feature type="domain" description="Protein argonaute N-terminal" evidence="2">
    <location>
        <begin position="89"/>
        <end position="149"/>
    </location>
</feature>
<dbReference type="EMBL" id="OZ020098">
    <property type="protein sequence ID" value="CAK9271095.1"/>
    <property type="molecule type" value="Genomic_DNA"/>
</dbReference>
<name>A0ABP0WYS1_9BRYO</name>
<dbReference type="Pfam" id="PF16486">
    <property type="entry name" value="ArgoN"/>
    <property type="match status" value="1"/>
</dbReference>
<evidence type="ECO:0000313" key="3">
    <source>
        <dbReference type="EMBL" id="CAK9271095.1"/>
    </source>
</evidence>
<reference evidence="3" key="1">
    <citation type="submission" date="2024-02" db="EMBL/GenBank/DDBJ databases">
        <authorList>
            <consortium name="ELIXIR-Norway"/>
            <consortium name="Elixir Norway"/>
        </authorList>
    </citation>
    <scope>NUCLEOTIDE SEQUENCE</scope>
</reference>
<accession>A0ABP0WYS1</accession>
<dbReference type="InterPro" id="IPR032474">
    <property type="entry name" value="Argonaute_N"/>
</dbReference>
<feature type="compositionally biased region" description="Polar residues" evidence="1">
    <location>
        <begin position="50"/>
        <end position="61"/>
    </location>
</feature>
<evidence type="ECO:0000313" key="4">
    <source>
        <dbReference type="Proteomes" id="UP001497444"/>
    </source>
</evidence>
<feature type="region of interest" description="Disordered" evidence="1">
    <location>
        <begin position="17"/>
        <end position="102"/>
    </location>
</feature>
<dbReference type="Proteomes" id="UP001497444">
    <property type="component" value="Chromosome 3"/>
</dbReference>
<organism evidence="3 4">
    <name type="scientific">Sphagnum jensenii</name>
    <dbReference type="NCBI Taxonomy" id="128206"/>
    <lineage>
        <taxon>Eukaryota</taxon>
        <taxon>Viridiplantae</taxon>
        <taxon>Streptophyta</taxon>
        <taxon>Embryophyta</taxon>
        <taxon>Bryophyta</taxon>
        <taxon>Sphagnophytina</taxon>
        <taxon>Sphagnopsida</taxon>
        <taxon>Sphagnales</taxon>
        <taxon>Sphagnaceae</taxon>
        <taxon>Sphagnum</taxon>
    </lineage>
</organism>
<proteinExistence type="predicted"/>
<protein>
    <recommendedName>
        <fullName evidence="2">Protein argonaute N-terminal domain-containing protein</fullName>
    </recommendedName>
</protein>
<evidence type="ECO:0000256" key="1">
    <source>
        <dbReference type="SAM" id="MobiDB-lite"/>
    </source>
</evidence>
<gene>
    <name evidence="3" type="ORF">CSSPJE1EN1_LOCUS16573</name>
</gene>
<evidence type="ECO:0000259" key="2">
    <source>
        <dbReference type="Pfam" id="PF16486"/>
    </source>
</evidence>
<keyword evidence="4" id="KW-1185">Reference proteome</keyword>
<sequence>MDTTEIMRYWIESRFPPSAVAIDEAPRGPAGVEQSPVTHGWQSPRGWPHSSGSSACASTDQVVGDHAAPRSSGGARDGSPTGSAPPPAVTITPEVPKKLSRDVMNKLRTTAAEFKRRRGAYDGDKILFTSGPLNVNNEAQEYSVFLDDERRPSFKFARSTTAVAVAAPAAYA</sequence>